<dbReference type="AlphaFoldDB" id="A0A194XRT5"/>
<sequence length="219" mass="25329">MFDHTPLQPFEHNIKDAPEARTRRPDMASFFSQLSQVETDSPTHMNDHAIPTPVDVAATYNLLRLQYESLIQSAPPEFDTHVLEELISDIRSSMDSPPEEVRGVPQSYLDELERVPKKSLKKTDKCPICADAFLDDPYPLVVVLPCHSTHMFDLECVGPWLRLNGTCPLDRKELMKKKKEEKVVPRERNRNQEPGEKKDAKKEEVDRYDDEEEFDDMYA</sequence>
<dbReference type="RefSeq" id="XP_018077360.1">
    <property type="nucleotide sequence ID" value="XM_018216626.1"/>
</dbReference>
<dbReference type="InterPro" id="IPR013083">
    <property type="entry name" value="Znf_RING/FYVE/PHD"/>
</dbReference>
<dbReference type="GO" id="GO:0016567">
    <property type="term" value="P:protein ubiquitination"/>
    <property type="evidence" value="ECO:0007669"/>
    <property type="project" value="TreeGrafter"/>
</dbReference>
<evidence type="ECO:0000256" key="1">
    <source>
        <dbReference type="ARBA" id="ARBA00022723"/>
    </source>
</evidence>
<dbReference type="Gene3D" id="3.30.40.10">
    <property type="entry name" value="Zinc/RING finger domain, C3HC4 (zinc finger)"/>
    <property type="match status" value="1"/>
</dbReference>
<keyword evidence="1" id="KW-0479">Metal-binding</keyword>
<evidence type="ECO:0000256" key="5">
    <source>
        <dbReference type="SAM" id="MobiDB-lite"/>
    </source>
</evidence>
<dbReference type="GO" id="GO:0005737">
    <property type="term" value="C:cytoplasm"/>
    <property type="evidence" value="ECO:0007669"/>
    <property type="project" value="TreeGrafter"/>
</dbReference>
<keyword evidence="8" id="KW-1185">Reference proteome</keyword>
<organism evidence="7 8">
    <name type="scientific">Mollisia scopiformis</name>
    <name type="common">Conifer needle endophyte fungus</name>
    <name type="synonym">Phialocephala scopiformis</name>
    <dbReference type="NCBI Taxonomy" id="149040"/>
    <lineage>
        <taxon>Eukaryota</taxon>
        <taxon>Fungi</taxon>
        <taxon>Dikarya</taxon>
        <taxon>Ascomycota</taxon>
        <taxon>Pezizomycotina</taxon>
        <taxon>Leotiomycetes</taxon>
        <taxon>Helotiales</taxon>
        <taxon>Mollisiaceae</taxon>
        <taxon>Mollisia</taxon>
    </lineage>
</organism>
<dbReference type="STRING" id="149040.A0A194XRT5"/>
<dbReference type="GO" id="GO:0008270">
    <property type="term" value="F:zinc ion binding"/>
    <property type="evidence" value="ECO:0007669"/>
    <property type="project" value="UniProtKB-KW"/>
</dbReference>
<feature type="compositionally biased region" description="Acidic residues" evidence="5">
    <location>
        <begin position="206"/>
        <end position="219"/>
    </location>
</feature>
<evidence type="ECO:0000259" key="6">
    <source>
        <dbReference type="PROSITE" id="PS50089"/>
    </source>
</evidence>
<dbReference type="PROSITE" id="PS50089">
    <property type="entry name" value="ZF_RING_2"/>
    <property type="match status" value="1"/>
</dbReference>
<evidence type="ECO:0000256" key="4">
    <source>
        <dbReference type="PROSITE-ProRule" id="PRU00175"/>
    </source>
</evidence>
<dbReference type="InParanoid" id="A0A194XRT5"/>
<evidence type="ECO:0000256" key="2">
    <source>
        <dbReference type="ARBA" id="ARBA00022771"/>
    </source>
</evidence>
<evidence type="ECO:0000313" key="7">
    <source>
        <dbReference type="EMBL" id="KUJ23005.1"/>
    </source>
</evidence>
<dbReference type="PANTHER" id="PTHR15710:SF241">
    <property type="entry name" value="RING-TYPE DOMAIN-CONTAINING PROTEIN"/>
    <property type="match status" value="1"/>
</dbReference>
<dbReference type="Pfam" id="PF13639">
    <property type="entry name" value="zf-RING_2"/>
    <property type="match status" value="1"/>
</dbReference>
<feature type="region of interest" description="Disordered" evidence="5">
    <location>
        <begin position="175"/>
        <end position="219"/>
    </location>
</feature>
<evidence type="ECO:0000313" key="8">
    <source>
        <dbReference type="Proteomes" id="UP000070700"/>
    </source>
</evidence>
<dbReference type="GO" id="GO:0061630">
    <property type="term" value="F:ubiquitin protein ligase activity"/>
    <property type="evidence" value="ECO:0007669"/>
    <property type="project" value="TreeGrafter"/>
</dbReference>
<protein>
    <recommendedName>
        <fullName evidence="6">RING-type domain-containing protein</fullName>
    </recommendedName>
</protein>
<dbReference type="PANTHER" id="PTHR15710">
    <property type="entry name" value="E3 UBIQUITIN-PROTEIN LIGASE PRAJA"/>
    <property type="match status" value="1"/>
</dbReference>
<reference evidence="7 8" key="1">
    <citation type="submission" date="2015-10" db="EMBL/GenBank/DDBJ databases">
        <title>Full genome of DAOMC 229536 Phialocephala scopiformis, a fungal endophyte of spruce producing the potent anti-insectan compound rugulosin.</title>
        <authorList>
            <consortium name="DOE Joint Genome Institute"/>
            <person name="Walker A.K."/>
            <person name="Frasz S.L."/>
            <person name="Seifert K.A."/>
            <person name="Miller J.D."/>
            <person name="Mondo S.J."/>
            <person name="Labutti K."/>
            <person name="Lipzen A."/>
            <person name="Dockter R."/>
            <person name="Kennedy M."/>
            <person name="Grigoriev I.V."/>
            <person name="Spatafora J.W."/>
        </authorList>
    </citation>
    <scope>NUCLEOTIDE SEQUENCE [LARGE SCALE GENOMIC DNA]</scope>
    <source>
        <strain evidence="7 8">CBS 120377</strain>
    </source>
</reference>
<dbReference type="EMBL" id="KQ947405">
    <property type="protein sequence ID" value="KUJ23005.1"/>
    <property type="molecule type" value="Genomic_DNA"/>
</dbReference>
<accession>A0A194XRT5</accession>
<dbReference type="OrthoDB" id="8062037at2759"/>
<dbReference type="InterPro" id="IPR001841">
    <property type="entry name" value="Znf_RING"/>
</dbReference>
<feature type="domain" description="RING-type" evidence="6">
    <location>
        <begin position="126"/>
        <end position="171"/>
    </location>
</feature>
<proteinExistence type="predicted"/>
<dbReference type="GeneID" id="28826352"/>
<evidence type="ECO:0000256" key="3">
    <source>
        <dbReference type="ARBA" id="ARBA00022833"/>
    </source>
</evidence>
<name>A0A194XRT5_MOLSC</name>
<feature type="compositionally biased region" description="Basic and acidic residues" evidence="5">
    <location>
        <begin position="175"/>
        <end position="205"/>
    </location>
</feature>
<gene>
    <name evidence="7" type="ORF">LY89DRAFT_693315</name>
</gene>
<dbReference type="SUPFAM" id="SSF57850">
    <property type="entry name" value="RING/U-box"/>
    <property type="match status" value="1"/>
</dbReference>
<keyword evidence="3" id="KW-0862">Zinc</keyword>
<keyword evidence="2 4" id="KW-0863">Zinc-finger</keyword>
<dbReference type="Proteomes" id="UP000070700">
    <property type="component" value="Unassembled WGS sequence"/>
</dbReference>
<dbReference type="KEGG" id="psco:LY89DRAFT_693315"/>